<evidence type="ECO:0000256" key="1">
    <source>
        <dbReference type="SAM" id="MobiDB-lite"/>
    </source>
</evidence>
<feature type="domain" description="Transcobalamin-like C-terminal" evidence="2">
    <location>
        <begin position="197"/>
        <end position="267"/>
    </location>
</feature>
<dbReference type="Pfam" id="PF14478">
    <property type="entry name" value="DUF4430"/>
    <property type="match status" value="1"/>
</dbReference>
<dbReference type="EMBL" id="CP120733">
    <property type="protein sequence ID" value="WFD10695.1"/>
    <property type="molecule type" value="Genomic_DNA"/>
</dbReference>
<evidence type="ECO:0000313" key="4">
    <source>
        <dbReference type="Proteomes" id="UP001222800"/>
    </source>
</evidence>
<accession>A0ABY8EIG4</accession>
<proteinExistence type="predicted"/>
<gene>
    <name evidence="3" type="ORF">P4S50_01080</name>
</gene>
<feature type="region of interest" description="Disordered" evidence="1">
    <location>
        <begin position="42"/>
        <end position="122"/>
    </location>
</feature>
<sequence>MKNRKFIQNISIILVLMFSLFCLFGCGGQKTKIVSNLDNETKTEENIKQEKGTDKQKKEDVSETKETKDNKEVKEESKTATENEKKEDSKDAEVKEDKKEVKEEAKKEEPNKENKKDNKLESDTKVIDGVTYKGYKGPVQGEVKYKEGTPSGENANEYKASGDIQSPYKVNLVVTRDYGKKKMYAKNVGLVKDEVGMEVLFRNLDIQTAYGGGFVNSINGLESNYTFHTGKDRKKSDWFYWVNGILAPIGIGEYRPQAGDVIWWDYHDWSVTMFAPAVIGSYPQPFRNGFMGKNPGTVIMYTPNYKQSAENLKTSLISKGVKQVDVSEYDSSVLNKPKKYYILIGAWNELSEGSKVINDINKKNKLVGTYVKFEDGKVHGLDFKGNTISSYDTGGAIYAYAAGMGSTKPIWMVTGTNDEGVNMAVDTLINNPKALDKHFSAVISKNKIENVPYSN</sequence>
<dbReference type="Gene3D" id="2.170.130.30">
    <property type="match status" value="1"/>
</dbReference>
<reference evidence="3 4" key="1">
    <citation type="submission" date="2023-03" db="EMBL/GenBank/DDBJ databases">
        <title>Complete genome sequence of Tepidibacter sp. SWIR-1, isolated from a deep-sea hydrothermal vent.</title>
        <authorList>
            <person name="Li X."/>
        </authorList>
    </citation>
    <scope>NUCLEOTIDE SEQUENCE [LARGE SCALE GENOMIC DNA]</scope>
    <source>
        <strain evidence="3 4">SWIR-1</strain>
    </source>
</reference>
<keyword evidence="4" id="KW-1185">Reference proteome</keyword>
<dbReference type="Proteomes" id="UP001222800">
    <property type="component" value="Chromosome"/>
</dbReference>
<protein>
    <submittedName>
        <fullName evidence="3">DUF4430 domain-containing protein</fullName>
    </submittedName>
</protein>
<name>A0ABY8EIG4_9FIRM</name>
<dbReference type="RefSeq" id="WP_277732662.1">
    <property type="nucleotide sequence ID" value="NZ_CP120733.1"/>
</dbReference>
<evidence type="ECO:0000259" key="2">
    <source>
        <dbReference type="Pfam" id="PF14478"/>
    </source>
</evidence>
<evidence type="ECO:0000313" key="3">
    <source>
        <dbReference type="EMBL" id="WFD10695.1"/>
    </source>
</evidence>
<dbReference type="InterPro" id="IPR027954">
    <property type="entry name" value="Transcobalamin-like_C"/>
</dbReference>
<organism evidence="3 4">
    <name type="scientific">Tepidibacter hydrothermalis</name>
    <dbReference type="NCBI Taxonomy" id="3036126"/>
    <lineage>
        <taxon>Bacteria</taxon>
        <taxon>Bacillati</taxon>
        <taxon>Bacillota</taxon>
        <taxon>Clostridia</taxon>
        <taxon>Peptostreptococcales</taxon>
        <taxon>Peptostreptococcaceae</taxon>
        <taxon>Tepidibacter</taxon>
    </lineage>
</organism>